<evidence type="ECO:0000259" key="6">
    <source>
        <dbReference type="Pfam" id="PF20946"/>
    </source>
</evidence>
<evidence type="ECO:0000259" key="5">
    <source>
        <dbReference type="Pfam" id="PF12341"/>
    </source>
</evidence>
<dbReference type="GO" id="GO:0043596">
    <property type="term" value="C:nuclear replication fork"/>
    <property type="evidence" value="ECO:0007669"/>
    <property type="project" value="TreeGrafter"/>
</dbReference>
<feature type="domain" description="WDHD1/CFT4 second beta-propeller" evidence="5">
    <location>
        <begin position="411"/>
        <end position="705"/>
    </location>
</feature>
<dbReference type="WBParaSite" id="ACRNAN_scaffold1968.g28080.t1">
    <property type="protein sequence ID" value="ACRNAN_scaffold1968.g28080.t1"/>
    <property type="gene ID" value="ACRNAN_scaffold1968.g28080"/>
</dbReference>
<evidence type="ECO:0000259" key="7">
    <source>
        <dbReference type="Pfam" id="PF24817"/>
    </source>
</evidence>
<dbReference type="Gene3D" id="2.130.10.10">
    <property type="entry name" value="YVTN repeat-like/Quinoprotein amine dehydrogenase"/>
    <property type="match status" value="2"/>
</dbReference>
<keyword evidence="3" id="KW-0677">Repeat</keyword>
<accession>A0A914D797</accession>
<dbReference type="InterPro" id="IPR022100">
    <property type="entry name" value="WDHD1/CFT4_beta-prop_2nd"/>
</dbReference>
<evidence type="ECO:0000256" key="4">
    <source>
        <dbReference type="ARBA" id="ARBA00023242"/>
    </source>
</evidence>
<evidence type="ECO:0000313" key="8">
    <source>
        <dbReference type="Proteomes" id="UP000887540"/>
    </source>
</evidence>
<dbReference type="Pfam" id="PF24817">
    <property type="entry name" value="WD40_WDHD1_1st"/>
    <property type="match status" value="1"/>
</dbReference>
<evidence type="ECO:0000256" key="1">
    <source>
        <dbReference type="ARBA" id="ARBA00004123"/>
    </source>
</evidence>
<dbReference type="InterPro" id="IPR048591">
    <property type="entry name" value="WDHD1/CFT4_hel"/>
</dbReference>
<keyword evidence="8" id="KW-1185">Reference proteome</keyword>
<dbReference type="InterPro" id="IPR015943">
    <property type="entry name" value="WD40/YVTN_repeat-like_dom_sf"/>
</dbReference>
<dbReference type="GO" id="GO:0003682">
    <property type="term" value="F:chromatin binding"/>
    <property type="evidence" value="ECO:0007669"/>
    <property type="project" value="TreeGrafter"/>
</dbReference>
<sequence length="1043" mass="115995">MTSHQFSEAQLQHIPGLVHLSQNKSLTSTKKVFSCGADENISLIKLTENGELEIDTHRCPNTSCQSAMAVFEDEIYVGCTTTDAITGNDQQVVVKYSAEPFLASPPLVTFSLEVTSVDISSDGVYLAVGSSDFVLKILNLKSQDSYDRYECDGEVVYVSIDPKNRWVAVATTSGNVDIRRLLSNDSEDSSVSLPPSSFKTISSFNRITKDSPRMQCCWSPEGDVLYLPAMGGIFVVDTNTWSKKKSLTCKDVEPTVIYSITCLLSDGSRIAAYAMDRTIVLWDVTESCQISRIRTSEALDDAIVTSLIFYPTKDDTLILADSRGYVRALALTNAILDTEKEDDSLDEMALFRVDDDDDVDGDLALIKSQFGFKDGVHVSELPPAAPTSKDLFPDRNREPCCTIKSMSVPTAFVTGSTPIHLSERYLKWNIYGVIRSFNNDGDSSIEIEFHDANVHSEIVIDNTTSNFTIGDLNNEMVALASNIGENDESHLSIHHIGAWDSDSRQWSVKMPTDEHILNLCVGDCFIAVYTDQRYIRIFTPAGTQRAVFSTSGPILTMCAHDEILVLVRATGSVLVTSEKSYEHQYSADIYQVRALSSGSKSLRPFRSICIALSPKSKLEWVSISNAGNLIIMDSKFVIRLLSATGIWYPILEGATLLKNLDEDAIWPIAAREMPEMQVRYIYCKASRYPKLVKHIAPIIEGWKLPLCNVGSDKTKLEHDLLLNEMMQTTAELSTCLSDGVNPSALANKYLPTLIKLFALACKGERDVRAAELANLATSKGIQSMCNYAATIKRAQLVDKVTKIGRKRLDQETEESTFQNSLTNDRIAPSRHVQLKRKPLIKNGTLQESQSLSLMDIDSQTTVRPTNSYLDESRDEYSMNTTGNTSLNDSAFHIPNTVVEAAQKNFSVNPFKRAKIQDQNTSGDFFDQLSTTSTSSENLKKQNDVKTFEKPVKKQSKLAFSDSISLSSTRTVLDSISLNQNNDTQVSTQKKSGYQLWREGAQKELLDSYNGLEKDFDQFAIGQFRKLPREEQRTWNEIAKNSQA</sequence>
<dbReference type="GO" id="GO:0006281">
    <property type="term" value="P:DNA repair"/>
    <property type="evidence" value="ECO:0007669"/>
    <property type="project" value="TreeGrafter"/>
</dbReference>
<dbReference type="GO" id="GO:0000278">
    <property type="term" value="P:mitotic cell cycle"/>
    <property type="evidence" value="ECO:0007669"/>
    <property type="project" value="TreeGrafter"/>
</dbReference>
<feature type="domain" description="WDHD1/CFT4 helical bundle" evidence="6">
    <location>
        <begin position="743"/>
        <end position="809"/>
    </location>
</feature>
<keyword evidence="4" id="KW-0539">Nucleus</keyword>
<dbReference type="Proteomes" id="UP000887540">
    <property type="component" value="Unplaced"/>
</dbReference>
<name>A0A914D797_9BILA</name>
<reference evidence="9" key="1">
    <citation type="submission" date="2022-11" db="UniProtKB">
        <authorList>
            <consortium name="WormBaseParasite"/>
        </authorList>
    </citation>
    <scope>IDENTIFICATION</scope>
</reference>
<dbReference type="InterPro" id="IPR057646">
    <property type="entry name" value="WD40_WDHD1_1st"/>
</dbReference>
<dbReference type="Pfam" id="PF20946">
    <property type="entry name" value="Ctf4_C"/>
    <property type="match status" value="1"/>
</dbReference>
<organism evidence="8 9">
    <name type="scientific">Acrobeloides nanus</name>
    <dbReference type="NCBI Taxonomy" id="290746"/>
    <lineage>
        <taxon>Eukaryota</taxon>
        <taxon>Metazoa</taxon>
        <taxon>Ecdysozoa</taxon>
        <taxon>Nematoda</taxon>
        <taxon>Chromadorea</taxon>
        <taxon>Rhabditida</taxon>
        <taxon>Tylenchina</taxon>
        <taxon>Cephalobomorpha</taxon>
        <taxon>Cephaloboidea</taxon>
        <taxon>Cephalobidae</taxon>
        <taxon>Acrobeloides</taxon>
    </lineage>
</organism>
<evidence type="ECO:0000313" key="9">
    <source>
        <dbReference type="WBParaSite" id="ACRNAN_scaffold1968.g28080.t1"/>
    </source>
</evidence>
<dbReference type="InterPro" id="IPR001680">
    <property type="entry name" value="WD40_rpt"/>
</dbReference>
<protein>
    <submittedName>
        <fullName evidence="9">Minichromosome loss protein Mcl1 middle region domain-containing protein</fullName>
    </submittedName>
</protein>
<dbReference type="PANTHER" id="PTHR19932">
    <property type="entry name" value="WD REPEAT AND HMG-BOX DNA BINDING PROTEIN"/>
    <property type="match status" value="1"/>
</dbReference>
<dbReference type="InterPro" id="IPR036322">
    <property type="entry name" value="WD40_repeat_dom_sf"/>
</dbReference>
<dbReference type="GO" id="GO:0006261">
    <property type="term" value="P:DNA-templated DNA replication"/>
    <property type="evidence" value="ECO:0007669"/>
    <property type="project" value="TreeGrafter"/>
</dbReference>
<feature type="domain" description="WDHD1 first WD40" evidence="7">
    <location>
        <begin position="28"/>
        <end position="326"/>
    </location>
</feature>
<proteinExistence type="predicted"/>
<dbReference type="SUPFAM" id="SSF50978">
    <property type="entry name" value="WD40 repeat-like"/>
    <property type="match status" value="1"/>
</dbReference>
<evidence type="ECO:0000256" key="3">
    <source>
        <dbReference type="ARBA" id="ARBA00022737"/>
    </source>
</evidence>
<dbReference type="SMART" id="SM00320">
    <property type="entry name" value="WD40"/>
    <property type="match status" value="2"/>
</dbReference>
<dbReference type="Pfam" id="PF12341">
    <property type="entry name" value="Mcl1_mid"/>
    <property type="match status" value="1"/>
</dbReference>
<dbReference type="PANTHER" id="PTHR19932:SF10">
    <property type="entry name" value="WD REPEAT AND HMG-BOX DNA-BINDING PROTEIN 1"/>
    <property type="match status" value="1"/>
</dbReference>
<comment type="subcellular location">
    <subcellularLocation>
        <location evidence="1">Nucleus</location>
    </subcellularLocation>
</comment>
<keyword evidence="2" id="KW-0853">WD repeat</keyword>
<dbReference type="AlphaFoldDB" id="A0A914D797"/>
<evidence type="ECO:0000256" key="2">
    <source>
        <dbReference type="ARBA" id="ARBA00022574"/>
    </source>
</evidence>